<keyword evidence="2" id="KW-1185">Reference proteome</keyword>
<name>A0A939J5U5_9HYPH</name>
<dbReference type="RefSeq" id="WP_206941567.1">
    <property type="nucleotide sequence ID" value="NZ_JAFLNF010000005.1"/>
</dbReference>
<gene>
    <name evidence="1" type="ORF">J0X15_13235</name>
</gene>
<comment type="caution">
    <text evidence="1">The sequence shown here is derived from an EMBL/GenBank/DDBJ whole genome shotgun (WGS) entry which is preliminary data.</text>
</comment>
<accession>A0A939J5U5</accession>
<organism evidence="1 2">
    <name type="scientific">Roseibium limicola</name>
    <dbReference type="NCBI Taxonomy" id="2816037"/>
    <lineage>
        <taxon>Bacteria</taxon>
        <taxon>Pseudomonadati</taxon>
        <taxon>Pseudomonadota</taxon>
        <taxon>Alphaproteobacteria</taxon>
        <taxon>Hyphomicrobiales</taxon>
        <taxon>Stappiaceae</taxon>
        <taxon>Roseibium</taxon>
    </lineage>
</organism>
<protein>
    <submittedName>
        <fullName evidence="1">Uncharacterized protein</fullName>
    </submittedName>
</protein>
<evidence type="ECO:0000313" key="2">
    <source>
        <dbReference type="Proteomes" id="UP000664779"/>
    </source>
</evidence>
<dbReference type="Proteomes" id="UP000664779">
    <property type="component" value="Unassembled WGS sequence"/>
</dbReference>
<dbReference type="EMBL" id="JAFLNF010000005">
    <property type="protein sequence ID" value="MBO0346190.1"/>
    <property type="molecule type" value="Genomic_DNA"/>
</dbReference>
<evidence type="ECO:0000313" key="1">
    <source>
        <dbReference type="EMBL" id="MBO0346190.1"/>
    </source>
</evidence>
<reference evidence="1" key="1">
    <citation type="submission" date="2021-03" db="EMBL/GenBank/DDBJ databases">
        <title>Roseibium sp. CAU 1637 isolated from Incheon.</title>
        <authorList>
            <person name="Kim W."/>
        </authorList>
    </citation>
    <scope>NUCLEOTIDE SEQUENCE</scope>
    <source>
        <strain evidence="1">CAU 1637</strain>
    </source>
</reference>
<dbReference type="AlphaFoldDB" id="A0A939J5U5"/>
<proteinExistence type="predicted"/>
<sequence length="54" mass="5830">MLVRHPTTLIHSVIAGLDPVIHSVAVLLSRGVMSTPRRHGMDPMVEPWDDAGGC</sequence>